<evidence type="ECO:0000256" key="1">
    <source>
        <dbReference type="SAM" id="Phobius"/>
    </source>
</evidence>
<dbReference type="Pfam" id="PF00892">
    <property type="entry name" value="EamA"/>
    <property type="match status" value="1"/>
</dbReference>
<keyword evidence="1" id="KW-1133">Transmembrane helix</keyword>
<dbReference type="EMBL" id="SHKP01000004">
    <property type="protein sequence ID" value="RZU02518.1"/>
    <property type="molecule type" value="Genomic_DNA"/>
</dbReference>
<evidence type="ECO:0000313" key="3">
    <source>
        <dbReference type="EMBL" id="RZU02518.1"/>
    </source>
</evidence>
<evidence type="ECO:0000259" key="2">
    <source>
        <dbReference type="Pfam" id="PF00892"/>
    </source>
</evidence>
<accession>A0A4Q7W0U4</accession>
<protein>
    <submittedName>
        <fullName evidence="3">EamA-like transporter family protein</fullName>
    </submittedName>
</protein>
<comment type="caution">
    <text evidence="3">The sequence shown here is derived from an EMBL/GenBank/DDBJ whole genome shotgun (WGS) entry which is preliminary data.</text>
</comment>
<dbReference type="InterPro" id="IPR037185">
    <property type="entry name" value="EmrE-like"/>
</dbReference>
<feature type="transmembrane region" description="Helical" evidence="1">
    <location>
        <begin position="160"/>
        <end position="181"/>
    </location>
</feature>
<dbReference type="SUPFAM" id="SSF103481">
    <property type="entry name" value="Multidrug resistance efflux transporter EmrE"/>
    <property type="match status" value="2"/>
</dbReference>
<feature type="transmembrane region" description="Helical" evidence="1">
    <location>
        <begin position="87"/>
        <end position="106"/>
    </location>
</feature>
<dbReference type="Proteomes" id="UP000293671">
    <property type="component" value="Unassembled WGS sequence"/>
</dbReference>
<dbReference type="PANTHER" id="PTHR22911">
    <property type="entry name" value="ACYL-MALONYL CONDENSING ENZYME-RELATED"/>
    <property type="match status" value="1"/>
</dbReference>
<reference evidence="3 4" key="1">
    <citation type="submission" date="2019-02" db="EMBL/GenBank/DDBJ databases">
        <title>Genomic Encyclopedia of Type Strains, Phase IV (KMG-IV): sequencing the most valuable type-strain genomes for metagenomic binning, comparative biology and taxonomic classification.</title>
        <authorList>
            <person name="Goeker M."/>
        </authorList>
    </citation>
    <scope>NUCLEOTIDE SEQUENCE [LARGE SCALE GENOMIC DNA]</scope>
    <source>
        <strain evidence="3 4">DSM 19570</strain>
    </source>
</reference>
<dbReference type="AlphaFoldDB" id="A0A4Q7W0U4"/>
<feature type="transmembrane region" description="Helical" evidence="1">
    <location>
        <begin position="193"/>
        <end position="213"/>
    </location>
</feature>
<keyword evidence="1" id="KW-0812">Transmembrane</keyword>
<feature type="domain" description="EamA" evidence="2">
    <location>
        <begin position="19"/>
        <end position="154"/>
    </location>
</feature>
<sequence length="326" mass="34636">MAAAAAADPRASTQQHPLLGVLLILLMGMCFATLDTSAKFLSLSLPVLVVLWVRYSFQGLAMALWLSVHWLSGRGNLFRTRHPRFQLLRGALLLVTSALLFFGIQFMPVAEFTAVGMLTPVLTTVLAAVFLHEKVSRLRLLLIGGGFCGALIVVRPGSGLFGWVALLPLAMASVYACYQLLTRRMSGLEHPLTTHFYTGAIGALIASLVMLLVGLFGSTPLLAPLAALDTRGWAIVLLAGVMGTAGHLFFILAVARAPMALLMPFTYAQIGFASFTGWLAFGHVPDFWAFVGMGVVAACGAAAVALSFREASVAARSLNANSVAEE</sequence>
<dbReference type="RefSeq" id="WP_242616807.1">
    <property type="nucleotide sequence ID" value="NZ_SHKP01000004.1"/>
</dbReference>
<dbReference type="GO" id="GO:0016020">
    <property type="term" value="C:membrane"/>
    <property type="evidence" value="ECO:0007669"/>
    <property type="project" value="InterPro"/>
</dbReference>
<feature type="transmembrane region" description="Helical" evidence="1">
    <location>
        <begin position="233"/>
        <end position="254"/>
    </location>
</feature>
<dbReference type="InterPro" id="IPR000620">
    <property type="entry name" value="EamA_dom"/>
</dbReference>
<feature type="transmembrane region" description="Helical" evidence="1">
    <location>
        <begin position="261"/>
        <end position="281"/>
    </location>
</feature>
<proteinExistence type="predicted"/>
<feature type="transmembrane region" description="Helical" evidence="1">
    <location>
        <begin position="18"/>
        <end position="34"/>
    </location>
</feature>
<keyword evidence="4" id="KW-1185">Reference proteome</keyword>
<feature type="transmembrane region" description="Helical" evidence="1">
    <location>
        <begin position="138"/>
        <end position="154"/>
    </location>
</feature>
<name>A0A4Q7W0U4_9BURK</name>
<evidence type="ECO:0000313" key="4">
    <source>
        <dbReference type="Proteomes" id="UP000293671"/>
    </source>
</evidence>
<feature type="transmembrane region" description="Helical" evidence="1">
    <location>
        <begin position="112"/>
        <end position="131"/>
    </location>
</feature>
<keyword evidence="1" id="KW-0472">Membrane</keyword>
<feature type="transmembrane region" description="Helical" evidence="1">
    <location>
        <begin position="40"/>
        <end position="66"/>
    </location>
</feature>
<organism evidence="3 4">
    <name type="scientific">Rivibacter subsaxonicus</name>
    <dbReference type="NCBI Taxonomy" id="457575"/>
    <lineage>
        <taxon>Bacteria</taxon>
        <taxon>Pseudomonadati</taxon>
        <taxon>Pseudomonadota</taxon>
        <taxon>Betaproteobacteria</taxon>
        <taxon>Burkholderiales</taxon>
        <taxon>Rivibacter</taxon>
    </lineage>
</organism>
<dbReference type="PANTHER" id="PTHR22911:SF103">
    <property type="entry name" value="BLR2811 PROTEIN"/>
    <property type="match status" value="1"/>
</dbReference>
<gene>
    <name evidence="3" type="ORF">EV670_0544</name>
</gene>
<feature type="transmembrane region" description="Helical" evidence="1">
    <location>
        <begin position="287"/>
        <end position="308"/>
    </location>
</feature>